<comment type="subcellular location">
    <subcellularLocation>
        <location evidence="1">Cell membrane</location>
    </subcellularLocation>
</comment>
<keyword evidence="1" id="KW-0378">Hydrolase</keyword>
<comment type="subunit">
    <text evidence="1">Self-associates. Interacts with SigE. Interacts with SpoIIR.</text>
</comment>
<dbReference type="GO" id="GO:0005886">
    <property type="term" value="C:plasma membrane"/>
    <property type="evidence" value="ECO:0007669"/>
    <property type="project" value="UniProtKB-SubCell"/>
</dbReference>
<evidence type="ECO:0000313" key="4">
    <source>
        <dbReference type="EMBL" id="BCU82243.1"/>
    </source>
</evidence>
<dbReference type="Proteomes" id="UP000677436">
    <property type="component" value="Chromosome"/>
</dbReference>
<evidence type="ECO:0000256" key="3">
    <source>
        <dbReference type="SAM" id="Phobius"/>
    </source>
</evidence>
<dbReference type="PIRSF" id="PIRSF018571">
    <property type="entry name" value="SpoIIGA"/>
    <property type="match status" value="1"/>
</dbReference>
<feature type="transmembrane region" description="Helical" evidence="3">
    <location>
        <begin position="33"/>
        <end position="53"/>
    </location>
</feature>
<dbReference type="InterPro" id="IPR005081">
    <property type="entry name" value="SpoIIGA"/>
</dbReference>
<accession>A0A8D5UGF4</accession>
<dbReference type="NCBIfam" id="TIGR02854">
    <property type="entry name" value="spore_II_GA"/>
    <property type="match status" value="1"/>
</dbReference>
<dbReference type="GO" id="GO:0030436">
    <property type="term" value="P:asexual sporulation"/>
    <property type="evidence" value="ECO:0007669"/>
    <property type="project" value="InterPro"/>
</dbReference>
<evidence type="ECO:0000256" key="2">
    <source>
        <dbReference type="PIRSR" id="PIRSR018571-1"/>
    </source>
</evidence>
<reference evidence="4" key="2">
    <citation type="journal article" date="2021" name="Microbiol. Resour. Announc.">
        <title>Complete Genome Sequence of Polycladomyces abyssicola JIR-001T, Isolated from Hemipelagic Sediment in Deep Seawater.</title>
        <authorList>
            <person name="Tsubouchi T."/>
            <person name="Kaneko Y."/>
        </authorList>
    </citation>
    <scope>NUCLEOTIDE SEQUENCE</scope>
    <source>
        <strain evidence="4">JIR-001</strain>
    </source>
</reference>
<organism evidence="4 5">
    <name type="scientific">Polycladomyces abyssicola</name>
    <dbReference type="NCBI Taxonomy" id="1125966"/>
    <lineage>
        <taxon>Bacteria</taxon>
        <taxon>Bacillati</taxon>
        <taxon>Bacillota</taxon>
        <taxon>Bacilli</taxon>
        <taxon>Bacillales</taxon>
        <taxon>Thermoactinomycetaceae</taxon>
        <taxon>Polycladomyces</taxon>
    </lineage>
</organism>
<feature type="active site" evidence="2">
    <location>
        <position position="183"/>
    </location>
</feature>
<protein>
    <recommendedName>
        <fullName evidence="1">Sporulation sigma-E factor-processing peptidase</fullName>
        <ecNumber evidence="1">3.4.23.-</ecNumber>
    </recommendedName>
    <alternativeName>
        <fullName evidence="1">Membrane-associated aspartic protease</fullName>
    </alternativeName>
    <alternativeName>
        <fullName evidence="1">Stage II sporulation protein GA</fullName>
    </alternativeName>
</protein>
<feature type="transmembrane region" description="Helical" evidence="3">
    <location>
        <begin position="90"/>
        <end position="109"/>
    </location>
</feature>
<keyword evidence="3" id="KW-0812">Transmembrane</keyword>
<dbReference type="RefSeq" id="WP_212772600.1">
    <property type="nucleotide sequence ID" value="NZ_AP024601.1"/>
</dbReference>
<feature type="transmembrane region" description="Helical" evidence="3">
    <location>
        <begin position="6"/>
        <end position="26"/>
    </location>
</feature>
<name>A0A8D5UGF4_9BACL</name>
<feature type="transmembrane region" description="Helical" evidence="3">
    <location>
        <begin position="59"/>
        <end position="78"/>
    </location>
</feature>
<feature type="transmembrane region" description="Helical" evidence="3">
    <location>
        <begin position="129"/>
        <end position="147"/>
    </location>
</feature>
<comment type="function">
    <text evidence="1">Probable aspartic protease that is responsible for the proteolytic cleavage of the RNA polymerase sigma E factor (SigE/spoIIGB) to yield the active peptide in the mother cell during sporulation. Responds to a signal from the forespore that is triggered by the extracellular signal protein SpoIIR.</text>
</comment>
<keyword evidence="1 3" id="KW-0472">Membrane</keyword>
<keyword evidence="1" id="KW-0645">Protease</keyword>
<sequence length="302" mass="34144">MVIYADMVFLLNLFIDFTLLLLTSAIRRQRVPFWRMSCGALLGAVYSILHLWPQFAFTYTFPAKVLFSIFMVGVTFGYPTPVAFVRSLGVFYTTSFVIGGGMFALHYVMTGEGTVAGGIFLSQSTGWGSPVSWLFVLFSFPFVWLYARVSFRSLQQRQAIHSYLTPVAIWIGEHRLECIGLIDTGNQLRDPISRAPVMMVELERIQEHLPEALTVMVRTKAWHQHWDRLPAEWVTRVRLVPYRGIAAKGEMMVTLKPDRVEIRQQQDWVAAGKVLVGLDPGRLSSDGTYHAIIHPSCLPQAG</sequence>
<proteinExistence type="inferred from homology"/>
<dbReference type="Pfam" id="PF03419">
    <property type="entry name" value="Peptidase_U4"/>
    <property type="match status" value="1"/>
</dbReference>
<keyword evidence="1" id="KW-1003">Cell membrane</keyword>
<keyword evidence="1" id="KW-0749">Sporulation</keyword>
<evidence type="ECO:0000313" key="5">
    <source>
        <dbReference type="Proteomes" id="UP000677436"/>
    </source>
</evidence>
<dbReference type="KEGG" id="pabs:JIR001_20260"/>
<keyword evidence="3" id="KW-1133">Transmembrane helix</keyword>
<dbReference type="GO" id="GO:0030435">
    <property type="term" value="P:sporulation resulting in formation of a cellular spore"/>
    <property type="evidence" value="ECO:0007669"/>
    <property type="project" value="UniProtKB-KW"/>
</dbReference>
<evidence type="ECO:0000256" key="1">
    <source>
        <dbReference type="PIRNR" id="PIRNR018571"/>
    </source>
</evidence>
<dbReference type="GO" id="GO:0006508">
    <property type="term" value="P:proteolysis"/>
    <property type="evidence" value="ECO:0007669"/>
    <property type="project" value="UniProtKB-KW"/>
</dbReference>
<dbReference type="AlphaFoldDB" id="A0A8D5UGF4"/>
<gene>
    <name evidence="4" type="ORF">JIR001_20260</name>
</gene>
<reference evidence="4" key="1">
    <citation type="journal article" date="2013" name="Int. J. Syst. Evol. Microbiol.">
        <title>Polycladomyces abyssicola gen. nov., sp. nov., a thermophilic filamentous bacterium isolated from hemipelagic sediment.</title>
        <authorList>
            <person name="Tsubouchi T."/>
            <person name="Shimane Y."/>
            <person name="Mori K."/>
            <person name="Usui K."/>
            <person name="Hiraki T."/>
            <person name="Tame A."/>
            <person name="Uematsu K."/>
            <person name="Maruyama T."/>
            <person name="Hatada Y."/>
        </authorList>
    </citation>
    <scope>NUCLEOTIDE SEQUENCE</scope>
    <source>
        <strain evidence="4">JIR-001</strain>
    </source>
</reference>
<comment type="similarity">
    <text evidence="1">Belongs to the peptidase U4 family.</text>
</comment>
<keyword evidence="1" id="KW-0064">Aspartyl protease</keyword>
<keyword evidence="5" id="KW-1185">Reference proteome</keyword>
<dbReference type="EC" id="3.4.23.-" evidence="1"/>
<dbReference type="GO" id="GO:0004190">
    <property type="term" value="F:aspartic-type endopeptidase activity"/>
    <property type="evidence" value="ECO:0007669"/>
    <property type="project" value="UniProtKB-KW"/>
</dbReference>
<dbReference type="EMBL" id="AP024601">
    <property type="protein sequence ID" value="BCU82243.1"/>
    <property type="molecule type" value="Genomic_DNA"/>
</dbReference>